<organism evidence="2 3">
    <name type="scientific">Nocardioides perillae</name>
    <dbReference type="NCBI Taxonomy" id="1119534"/>
    <lineage>
        <taxon>Bacteria</taxon>
        <taxon>Bacillati</taxon>
        <taxon>Actinomycetota</taxon>
        <taxon>Actinomycetes</taxon>
        <taxon>Propionibacteriales</taxon>
        <taxon>Nocardioidaceae</taxon>
        <taxon>Nocardioides</taxon>
    </lineage>
</organism>
<keyword evidence="1" id="KW-1133">Transmembrane helix</keyword>
<dbReference type="EMBL" id="JACCAC010000001">
    <property type="protein sequence ID" value="NYG55935.1"/>
    <property type="molecule type" value="Genomic_DNA"/>
</dbReference>
<name>A0A7Y9UV89_9ACTN</name>
<dbReference type="AlphaFoldDB" id="A0A7Y9UV89"/>
<proteinExistence type="predicted"/>
<keyword evidence="1" id="KW-0472">Membrane</keyword>
<evidence type="ECO:0000313" key="3">
    <source>
        <dbReference type="Proteomes" id="UP000544110"/>
    </source>
</evidence>
<gene>
    <name evidence="2" type="ORF">BJ989_002239</name>
</gene>
<accession>A0A7Y9UV89</accession>
<evidence type="ECO:0000313" key="2">
    <source>
        <dbReference type="EMBL" id="NYG55935.1"/>
    </source>
</evidence>
<reference evidence="2 3" key="1">
    <citation type="submission" date="2020-07" db="EMBL/GenBank/DDBJ databases">
        <title>Sequencing the genomes of 1000 actinobacteria strains.</title>
        <authorList>
            <person name="Klenk H.-P."/>
        </authorList>
    </citation>
    <scope>NUCLEOTIDE SEQUENCE [LARGE SCALE GENOMIC DNA]</scope>
    <source>
        <strain evidence="2 3">DSM 24552</strain>
    </source>
</reference>
<sequence length="151" mass="16538">MQLFVSYLWIVNLLFGAYLWSYTLRIGRPESSAQATALPRWILFVHPTLAVAGLGMWGVYSASDSDLVAWASFVTLVLTAVLGDVLAVKTHKGRRERIKVTTAAAVHEGAPLPPSRRRVEDEMPTSVLAVHGIIATGLIVAVLVECIRITW</sequence>
<dbReference type="Proteomes" id="UP000544110">
    <property type="component" value="Unassembled WGS sequence"/>
</dbReference>
<keyword evidence="3" id="KW-1185">Reference proteome</keyword>
<dbReference type="RefSeq" id="WP_179518292.1">
    <property type="nucleotide sequence ID" value="NZ_JACCAC010000001.1"/>
</dbReference>
<feature type="transmembrane region" description="Helical" evidence="1">
    <location>
        <begin position="126"/>
        <end position="150"/>
    </location>
</feature>
<keyword evidence="1" id="KW-0812">Transmembrane</keyword>
<comment type="caution">
    <text evidence="2">The sequence shown here is derived from an EMBL/GenBank/DDBJ whole genome shotgun (WGS) entry which is preliminary data.</text>
</comment>
<feature type="transmembrane region" description="Helical" evidence="1">
    <location>
        <begin position="6"/>
        <end position="26"/>
    </location>
</feature>
<feature type="transmembrane region" description="Helical" evidence="1">
    <location>
        <begin position="67"/>
        <end position="88"/>
    </location>
</feature>
<evidence type="ECO:0000256" key="1">
    <source>
        <dbReference type="SAM" id="Phobius"/>
    </source>
</evidence>
<feature type="transmembrane region" description="Helical" evidence="1">
    <location>
        <begin position="38"/>
        <end position="61"/>
    </location>
</feature>
<protein>
    <submittedName>
        <fullName evidence="2">Uncharacterized protein</fullName>
    </submittedName>
</protein>